<dbReference type="EMBL" id="AM902716">
    <property type="protein sequence ID" value="CAP42406.1"/>
    <property type="molecule type" value="Genomic_DNA"/>
</dbReference>
<gene>
    <name evidence="11" type="primary">hemD</name>
    <name evidence="11" type="ordered locus">Bpet2066</name>
</gene>
<dbReference type="GO" id="GO:0006782">
    <property type="term" value="P:protoporphyrinogen IX biosynthetic process"/>
    <property type="evidence" value="ECO:0007669"/>
    <property type="project" value="UniProtKB-UniRule"/>
</dbReference>
<dbReference type="AlphaFoldDB" id="A9IKF6"/>
<dbReference type="InterPro" id="IPR039793">
    <property type="entry name" value="UROS/Hem4"/>
</dbReference>
<keyword evidence="4 9" id="KW-0456">Lyase</keyword>
<organism evidence="11 12">
    <name type="scientific">Bordetella petrii (strain ATCC BAA-461 / DSM 12804 / CCUG 43448 / CIP 107267 / Se-1111R)</name>
    <dbReference type="NCBI Taxonomy" id="340100"/>
    <lineage>
        <taxon>Bacteria</taxon>
        <taxon>Pseudomonadati</taxon>
        <taxon>Pseudomonadota</taxon>
        <taxon>Betaproteobacteria</taxon>
        <taxon>Burkholderiales</taxon>
        <taxon>Alcaligenaceae</taxon>
        <taxon>Bordetella</taxon>
    </lineage>
</organism>
<dbReference type="CDD" id="cd06578">
    <property type="entry name" value="HemD"/>
    <property type="match status" value="1"/>
</dbReference>
<evidence type="ECO:0000256" key="2">
    <source>
        <dbReference type="ARBA" id="ARBA00008133"/>
    </source>
</evidence>
<dbReference type="PANTHER" id="PTHR38042:SF1">
    <property type="entry name" value="UROPORPHYRINOGEN-III SYNTHASE, CHLOROPLASTIC"/>
    <property type="match status" value="1"/>
</dbReference>
<dbReference type="KEGG" id="bpt:Bpet2066"/>
<comment type="similarity">
    <text evidence="2 9">Belongs to the uroporphyrinogen-III synthase family.</text>
</comment>
<evidence type="ECO:0000313" key="11">
    <source>
        <dbReference type="EMBL" id="CAP42406.1"/>
    </source>
</evidence>
<dbReference type="Pfam" id="PF02602">
    <property type="entry name" value="HEM4"/>
    <property type="match status" value="1"/>
</dbReference>
<evidence type="ECO:0000256" key="6">
    <source>
        <dbReference type="ARBA" id="ARBA00037589"/>
    </source>
</evidence>
<evidence type="ECO:0000256" key="3">
    <source>
        <dbReference type="ARBA" id="ARBA00013109"/>
    </source>
</evidence>
<dbReference type="eggNOG" id="COG1587">
    <property type="taxonomic scope" value="Bacteria"/>
</dbReference>
<comment type="catalytic activity">
    <reaction evidence="8 9">
        <text>hydroxymethylbilane = uroporphyrinogen III + H2O</text>
        <dbReference type="Rhea" id="RHEA:18965"/>
        <dbReference type="ChEBI" id="CHEBI:15377"/>
        <dbReference type="ChEBI" id="CHEBI:57308"/>
        <dbReference type="ChEBI" id="CHEBI:57845"/>
        <dbReference type="EC" id="4.2.1.75"/>
    </reaction>
</comment>
<dbReference type="PANTHER" id="PTHR38042">
    <property type="entry name" value="UROPORPHYRINOGEN-III SYNTHASE, CHLOROPLASTIC"/>
    <property type="match status" value="1"/>
</dbReference>
<keyword evidence="5 9" id="KW-0627">Porphyrin biosynthesis</keyword>
<evidence type="ECO:0000256" key="4">
    <source>
        <dbReference type="ARBA" id="ARBA00023239"/>
    </source>
</evidence>
<evidence type="ECO:0000256" key="1">
    <source>
        <dbReference type="ARBA" id="ARBA00004772"/>
    </source>
</evidence>
<dbReference type="Gene3D" id="3.40.50.10090">
    <property type="match status" value="2"/>
</dbReference>
<dbReference type="InterPro" id="IPR003754">
    <property type="entry name" value="4pyrrol_synth_uPrphyn_synth"/>
</dbReference>
<evidence type="ECO:0000256" key="7">
    <source>
        <dbReference type="ARBA" id="ARBA00040167"/>
    </source>
</evidence>
<dbReference type="InterPro" id="IPR036108">
    <property type="entry name" value="4pyrrol_syn_uPrphyn_synt_sf"/>
</dbReference>
<feature type="domain" description="Tetrapyrrole biosynthesis uroporphyrinogen III synthase" evidence="10">
    <location>
        <begin position="16"/>
        <end position="234"/>
    </location>
</feature>
<dbReference type="GO" id="GO:0004852">
    <property type="term" value="F:uroporphyrinogen-III synthase activity"/>
    <property type="evidence" value="ECO:0007669"/>
    <property type="project" value="UniProtKB-UniRule"/>
</dbReference>
<protein>
    <recommendedName>
        <fullName evidence="7 9">Uroporphyrinogen-III synthase</fullName>
        <ecNumber evidence="3 9">4.2.1.75</ecNumber>
    </recommendedName>
</protein>
<comment type="function">
    <text evidence="6 9">Catalyzes cyclization of the linear tetrapyrrole, hydroxymethylbilane, to the macrocyclic uroporphyrinogen III.</text>
</comment>
<dbReference type="SUPFAM" id="SSF69618">
    <property type="entry name" value="HemD-like"/>
    <property type="match status" value="1"/>
</dbReference>
<proteinExistence type="inferred from homology"/>
<keyword evidence="12" id="KW-1185">Reference proteome</keyword>
<sequence>MSRIAILTRPDSRNEALARELRAAGWHVLELPALEIRPLPVQPAALPLPQDHDLVVFVSGNAARLYMTQLRDVAGQAAWPLATAAATVGPASARALRNLPGFGADTTVLCPPPEAPTHDSEALWAVLRARGPLPRRVLLVRGTQGRDWLAERLEAAGAQVFRHAVYQRQPAPWPAAAVRQLHDWAGQGAQPTWLLTSGEGLAAVQAQVRQLGLHDWWRACPCIVTHPALARRLQHDAGGDAPAPMVKVCLPVDEAILAAFVAA</sequence>
<dbReference type="EC" id="4.2.1.75" evidence="3 9"/>
<accession>A9IKF6</accession>
<dbReference type="UniPathway" id="UPA00251">
    <property type="reaction ID" value="UER00320"/>
</dbReference>
<evidence type="ECO:0000256" key="8">
    <source>
        <dbReference type="ARBA" id="ARBA00048617"/>
    </source>
</evidence>
<dbReference type="STRING" id="94624.Bpet2066"/>
<comment type="pathway">
    <text evidence="1 9">Porphyrin-containing compound metabolism; protoporphyrin-IX biosynthesis; coproporphyrinogen-III from 5-aminolevulinate: step 3/4.</text>
</comment>
<dbReference type="GO" id="GO:0006780">
    <property type="term" value="P:uroporphyrinogen III biosynthetic process"/>
    <property type="evidence" value="ECO:0007669"/>
    <property type="project" value="UniProtKB-UniRule"/>
</dbReference>
<evidence type="ECO:0000313" key="12">
    <source>
        <dbReference type="Proteomes" id="UP000001225"/>
    </source>
</evidence>
<reference evidence="11 12" key="1">
    <citation type="journal article" date="2008" name="BMC Genomics">
        <title>The missing link: Bordetella petrii is endowed with both the metabolic versatility of environmental bacteria and virulence traits of pathogenic Bordetellae.</title>
        <authorList>
            <person name="Gross R."/>
            <person name="Guzman C.A."/>
            <person name="Sebaihia M."/>
            <person name="Martins Dos Santos V.A."/>
            <person name="Pieper D.H."/>
            <person name="Koebnik R."/>
            <person name="Lechner M."/>
            <person name="Bartels D."/>
            <person name="Buhrmester J."/>
            <person name="Choudhuri J.V."/>
            <person name="Ebensen T."/>
            <person name="Gaigalat L."/>
            <person name="Herrmann S."/>
            <person name="Khachane A.N."/>
            <person name="Larisch C."/>
            <person name="Link S."/>
            <person name="Linke B."/>
            <person name="Meyer F."/>
            <person name="Mormann S."/>
            <person name="Nakunst D."/>
            <person name="Rueckert C."/>
            <person name="Schneiker-Bekel S."/>
            <person name="Schulze K."/>
            <person name="Vorhoelter F.J."/>
            <person name="Yevsa T."/>
            <person name="Engle J.T."/>
            <person name="Goldman W.E."/>
            <person name="Puehler A."/>
            <person name="Goebel U.B."/>
            <person name="Goesmann A."/>
            <person name="Bloecker H."/>
            <person name="Kaiser O."/>
            <person name="Martinez-Arias R."/>
        </authorList>
    </citation>
    <scope>NUCLEOTIDE SEQUENCE [LARGE SCALE GENOMIC DNA]</scope>
    <source>
        <strain evidence="12">ATCC BAA-461 / DSM 12804 / CCUG 43448 / CIP 107267 / Se-1111R</strain>
    </source>
</reference>
<evidence type="ECO:0000256" key="5">
    <source>
        <dbReference type="ARBA" id="ARBA00023244"/>
    </source>
</evidence>
<evidence type="ECO:0000259" key="10">
    <source>
        <dbReference type="Pfam" id="PF02602"/>
    </source>
</evidence>
<dbReference type="Proteomes" id="UP000001225">
    <property type="component" value="Chromosome"/>
</dbReference>
<name>A9IKF6_BORPD</name>
<evidence type="ECO:0000256" key="9">
    <source>
        <dbReference type="RuleBase" id="RU366031"/>
    </source>
</evidence>